<feature type="compositionally biased region" description="Polar residues" evidence="1">
    <location>
        <begin position="1"/>
        <end position="16"/>
    </location>
</feature>
<protein>
    <submittedName>
        <fullName evidence="2">Uncharacterized protein</fullName>
    </submittedName>
</protein>
<dbReference type="AlphaFoldDB" id="A0A8S0SD02"/>
<feature type="region of interest" description="Disordered" evidence="1">
    <location>
        <begin position="1"/>
        <end position="63"/>
    </location>
</feature>
<feature type="compositionally biased region" description="Polar residues" evidence="1">
    <location>
        <begin position="39"/>
        <end position="49"/>
    </location>
</feature>
<name>A0A8S0SD02_OLEEU</name>
<dbReference type="EMBL" id="CACTIH010004064">
    <property type="protein sequence ID" value="CAA2989133.1"/>
    <property type="molecule type" value="Genomic_DNA"/>
</dbReference>
<gene>
    <name evidence="2" type="ORF">OLEA9_A121959</name>
</gene>
<comment type="caution">
    <text evidence="2">The sequence shown here is derived from an EMBL/GenBank/DDBJ whole genome shotgun (WGS) entry which is preliminary data.</text>
</comment>
<evidence type="ECO:0000313" key="2">
    <source>
        <dbReference type="EMBL" id="CAA2989133.1"/>
    </source>
</evidence>
<sequence length="63" mass="6604">TPPSKVTPTNRSSPNKRPSEHGRAAPQTVTSGGRGDCGDSNNSKKSSLNCREDGRPTIAVNNL</sequence>
<dbReference type="Proteomes" id="UP000594638">
    <property type="component" value="Unassembled WGS sequence"/>
</dbReference>
<feature type="non-terminal residue" evidence="2">
    <location>
        <position position="1"/>
    </location>
</feature>
<feature type="non-terminal residue" evidence="2">
    <location>
        <position position="63"/>
    </location>
</feature>
<organism evidence="2 3">
    <name type="scientific">Olea europaea subsp. europaea</name>
    <dbReference type="NCBI Taxonomy" id="158383"/>
    <lineage>
        <taxon>Eukaryota</taxon>
        <taxon>Viridiplantae</taxon>
        <taxon>Streptophyta</taxon>
        <taxon>Embryophyta</taxon>
        <taxon>Tracheophyta</taxon>
        <taxon>Spermatophyta</taxon>
        <taxon>Magnoliopsida</taxon>
        <taxon>eudicotyledons</taxon>
        <taxon>Gunneridae</taxon>
        <taxon>Pentapetalae</taxon>
        <taxon>asterids</taxon>
        <taxon>lamiids</taxon>
        <taxon>Lamiales</taxon>
        <taxon>Oleaceae</taxon>
        <taxon>Oleeae</taxon>
        <taxon>Olea</taxon>
    </lineage>
</organism>
<evidence type="ECO:0000313" key="3">
    <source>
        <dbReference type="Proteomes" id="UP000594638"/>
    </source>
</evidence>
<proteinExistence type="predicted"/>
<evidence type="ECO:0000256" key="1">
    <source>
        <dbReference type="SAM" id="MobiDB-lite"/>
    </source>
</evidence>
<dbReference type="Gramene" id="OE9A121959T1">
    <property type="protein sequence ID" value="OE9A121959C1"/>
    <property type="gene ID" value="OE9A121959"/>
</dbReference>
<keyword evidence="3" id="KW-1185">Reference proteome</keyword>
<accession>A0A8S0SD02</accession>
<reference evidence="2 3" key="1">
    <citation type="submission" date="2019-12" db="EMBL/GenBank/DDBJ databases">
        <authorList>
            <person name="Alioto T."/>
            <person name="Alioto T."/>
            <person name="Gomez Garrido J."/>
        </authorList>
    </citation>
    <scope>NUCLEOTIDE SEQUENCE [LARGE SCALE GENOMIC DNA]</scope>
</reference>